<evidence type="ECO:0000256" key="3">
    <source>
        <dbReference type="ARBA" id="ARBA00023274"/>
    </source>
</evidence>
<evidence type="ECO:0000256" key="1">
    <source>
        <dbReference type="ARBA" id="ARBA00009254"/>
    </source>
</evidence>
<evidence type="ECO:0000256" key="6">
    <source>
        <dbReference type="SAM" id="MobiDB-lite"/>
    </source>
</evidence>
<evidence type="ECO:0000256" key="4">
    <source>
        <dbReference type="ARBA" id="ARBA00035204"/>
    </source>
</evidence>
<evidence type="ECO:0000256" key="2">
    <source>
        <dbReference type="ARBA" id="ARBA00022980"/>
    </source>
</evidence>
<dbReference type="InterPro" id="IPR036049">
    <property type="entry name" value="Ribosomal_uL29_sf"/>
</dbReference>
<dbReference type="GO" id="GO:1990904">
    <property type="term" value="C:ribonucleoprotein complex"/>
    <property type="evidence" value="ECO:0007669"/>
    <property type="project" value="UniProtKB-KW"/>
</dbReference>
<reference evidence="7 8" key="1">
    <citation type="journal article" date="2016" name="Nat. Commun.">
        <title>Thousands of microbial genomes shed light on interconnected biogeochemical processes in an aquifer system.</title>
        <authorList>
            <person name="Anantharaman K."/>
            <person name="Brown C.T."/>
            <person name="Hug L.A."/>
            <person name="Sharon I."/>
            <person name="Castelle C.J."/>
            <person name="Probst A.J."/>
            <person name="Thomas B.C."/>
            <person name="Singh A."/>
            <person name="Wilkins M.J."/>
            <person name="Karaoz U."/>
            <person name="Brodie E.L."/>
            <person name="Williams K.H."/>
            <person name="Hubbard S.S."/>
            <person name="Banfield J.F."/>
        </authorList>
    </citation>
    <scope>NUCLEOTIDE SEQUENCE [LARGE SCALE GENOMIC DNA]</scope>
</reference>
<keyword evidence="3 5" id="KW-0687">Ribonucleoprotein</keyword>
<feature type="region of interest" description="Disordered" evidence="6">
    <location>
        <begin position="1"/>
        <end position="30"/>
    </location>
</feature>
<sequence>MTEKNKNTKDKNLPPEADQPRAAKGMKTDELEKKLVLLKENIRVIRFKSEGSKSKNVKELASLKKNVARILTEINQKIKN</sequence>
<accession>A0A1F6WBZ9</accession>
<gene>
    <name evidence="5" type="primary">rpmC</name>
    <name evidence="7" type="ORF">A3F19_01970</name>
</gene>
<name>A0A1F6WBZ9_9BACT</name>
<evidence type="ECO:0000313" key="7">
    <source>
        <dbReference type="EMBL" id="OGI79215.1"/>
    </source>
</evidence>
<dbReference type="Pfam" id="PF00831">
    <property type="entry name" value="Ribosomal_L29"/>
    <property type="match status" value="1"/>
</dbReference>
<dbReference type="Gene3D" id="1.10.287.310">
    <property type="match status" value="1"/>
</dbReference>
<dbReference type="EMBL" id="MFUJ01000021">
    <property type="protein sequence ID" value="OGI79215.1"/>
    <property type="molecule type" value="Genomic_DNA"/>
</dbReference>
<dbReference type="AlphaFoldDB" id="A0A1F6WBZ9"/>
<dbReference type="Proteomes" id="UP000177052">
    <property type="component" value="Unassembled WGS sequence"/>
</dbReference>
<evidence type="ECO:0000256" key="5">
    <source>
        <dbReference type="HAMAP-Rule" id="MF_00374"/>
    </source>
</evidence>
<dbReference type="InterPro" id="IPR001854">
    <property type="entry name" value="Ribosomal_uL29"/>
</dbReference>
<evidence type="ECO:0000313" key="8">
    <source>
        <dbReference type="Proteomes" id="UP000177052"/>
    </source>
</evidence>
<protein>
    <recommendedName>
        <fullName evidence="4 5">Large ribosomal subunit protein uL29</fullName>
    </recommendedName>
</protein>
<comment type="caution">
    <text evidence="7">The sequence shown here is derived from an EMBL/GenBank/DDBJ whole genome shotgun (WGS) entry which is preliminary data.</text>
</comment>
<dbReference type="SUPFAM" id="SSF46561">
    <property type="entry name" value="Ribosomal protein L29 (L29p)"/>
    <property type="match status" value="1"/>
</dbReference>
<organism evidence="7 8">
    <name type="scientific">Candidatus Nomurabacteria bacterium RIFCSPHIGHO2_12_FULL_37_29</name>
    <dbReference type="NCBI Taxonomy" id="1801759"/>
    <lineage>
        <taxon>Bacteria</taxon>
        <taxon>Candidatus Nomuraibacteriota</taxon>
    </lineage>
</organism>
<dbReference type="GO" id="GO:0006412">
    <property type="term" value="P:translation"/>
    <property type="evidence" value="ECO:0007669"/>
    <property type="project" value="UniProtKB-UniRule"/>
</dbReference>
<dbReference type="GO" id="GO:0003735">
    <property type="term" value="F:structural constituent of ribosome"/>
    <property type="evidence" value="ECO:0007669"/>
    <property type="project" value="InterPro"/>
</dbReference>
<dbReference type="NCBIfam" id="TIGR00012">
    <property type="entry name" value="L29"/>
    <property type="match status" value="1"/>
</dbReference>
<proteinExistence type="inferred from homology"/>
<comment type="similarity">
    <text evidence="1 5">Belongs to the universal ribosomal protein uL29 family.</text>
</comment>
<keyword evidence="2 5" id="KW-0689">Ribosomal protein</keyword>
<dbReference type="GO" id="GO:0005840">
    <property type="term" value="C:ribosome"/>
    <property type="evidence" value="ECO:0007669"/>
    <property type="project" value="UniProtKB-KW"/>
</dbReference>
<dbReference type="HAMAP" id="MF_00374">
    <property type="entry name" value="Ribosomal_uL29"/>
    <property type="match status" value="1"/>
</dbReference>